<dbReference type="OrthoDB" id="6079678at2759"/>
<name>A0A1D1V4P8_RAMVA</name>
<feature type="domain" description="Cadherin" evidence="5">
    <location>
        <begin position="38"/>
        <end position="147"/>
    </location>
</feature>
<dbReference type="EMBL" id="BDGG01000003">
    <property type="protein sequence ID" value="GAU96736.1"/>
    <property type="molecule type" value="Genomic_DNA"/>
</dbReference>
<evidence type="ECO:0000259" key="5">
    <source>
        <dbReference type="PROSITE" id="PS50268"/>
    </source>
</evidence>
<keyword evidence="4" id="KW-0732">Signal</keyword>
<dbReference type="InterPro" id="IPR002126">
    <property type="entry name" value="Cadherin-like_dom"/>
</dbReference>
<evidence type="ECO:0000256" key="1">
    <source>
        <dbReference type="ARBA" id="ARBA00022692"/>
    </source>
</evidence>
<comment type="caution">
    <text evidence="6">The sequence shown here is derived from an EMBL/GenBank/DDBJ whole genome shotgun (WGS) entry which is preliminary data.</text>
</comment>
<keyword evidence="1" id="KW-0812">Transmembrane</keyword>
<evidence type="ECO:0000313" key="6">
    <source>
        <dbReference type="EMBL" id="GAU96736.1"/>
    </source>
</evidence>
<dbReference type="Gene3D" id="2.60.40.60">
    <property type="entry name" value="Cadherins"/>
    <property type="match status" value="4"/>
</dbReference>
<protein>
    <recommendedName>
        <fullName evidence="5">Cadherin domain-containing protein</fullName>
    </recommendedName>
</protein>
<dbReference type="Proteomes" id="UP000186922">
    <property type="component" value="Unassembled WGS sequence"/>
</dbReference>
<evidence type="ECO:0000256" key="4">
    <source>
        <dbReference type="SAM" id="SignalP"/>
    </source>
</evidence>
<dbReference type="PROSITE" id="PS50268">
    <property type="entry name" value="CADHERIN_2"/>
    <property type="match status" value="2"/>
</dbReference>
<gene>
    <name evidence="6" type="primary">RvY_08137-1</name>
    <name evidence="6" type="synonym">RvY_08137.1</name>
    <name evidence="6" type="ORF">RvY_08137</name>
</gene>
<feature type="domain" description="Cadherin" evidence="5">
    <location>
        <begin position="255"/>
        <end position="336"/>
    </location>
</feature>
<dbReference type="Pfam" id="PF00028">
    <property type="entry name" value="Cadherin"/>
    <property type="match status" value="1"/>
</dbReference>
<keyword evidence="2" id="KW-0472">Membrane</keyword>
<feature type="chain" id="PRO_5008898037" description="Cadherin domain-containing protein" evidence="4">
    <location>
        <begin position="22"/>
        <end position="471"/>
    </location>
</feature>
<keyword evidence="2" id="KW-1133">Transmembrane helix</keyword>
<dbReference type="CDD" id="cd11304">
    <property type="entry name" value="Cadherin_repeat"/>
    <property type="match status" value="3"/>
</dbReference>
<dbReference type="SUPFAM" id="SSF49313">
    <property type="entry name" value="Cadherin-like"/>
    <property type="match status" value="3"/>
</dbReference>
<dbReference type="GO" id="GO:0007156">
    <property type="term" value="P:homophilic cell adhesion via plasma membrane adhesion molecules"/>
    <property type="evidence" value="ECO:0007669"/>
    <property type="project" value="InterPro"/>
</dbReference>
<dbReference type="GO" id="GO:0005509">
    <property type="term" value="F:calcium ion binding"/>
    <property type="evidence" value="ECO:0007669"/>
    <property type="project" value="UniProtKB-UniRule"/>
</dbReference>
<evidence type="ECO:0000256" key="3">
    <source>
        <dbReference type="PROSITE-ProRule" id="PRU00043"/>
    </source>
</evidence>
<dbReference type="SMART" id="SM00112">
    <property type="entry name" value="CA"/>
    <property type="match status" value="3"/>
</dbReference>
<proteinExistence type="predicted"/>
<feature type="signal peptide" evidence="4">
    <location>
        <begin position="1"/>
        <end position="21"/>
    </location>
</feature>
<dbReference type="PANTHER" id="PTHR24026:SF126">
    <property type="entry name" value="PROTOCADHERIN FAT 4"/>
    <property type="match status" value="1"/>
</dbReference>
<dbReference type="AlphaFoldDB" id="A0A1D1V4P8"/>
<accession>A0A1D1V4P8</accession>
<keyword evidence="7" id="KW-1185">Reference proteome</keyword>
<sequence length="471" mass="47948">MFAKLILVVGLLGLLAKGRHAQEQARLVKRQSGTPTCGQPLYTGVVNENSAPGTFILTAAASSASGSPLTWSIQDTTLQRFSINPSTGAVTVAGSLARAARQRSALEFRIRATDNSNYLYCESTVRVNILPNSAGTPGTGTGTQPYFGQSSYSFAPSFVQFGTQIGQVNAISSCGGQISYTLNGCSSFFSISQNGQITSTTTVPAGTYTCTVFATTPCGTASSTVTINVAGGNTGSSVTFQQSAYTFSSSFCAAGQPIGQVSASGGNGQVTYSLTGTSQFTINQLTGQITANGNLNSGTYTFQVVASSPFGGQAYTTVTISLNCFSSPINNQAPTFSQTAYTVQASSCTPGSQIARVQATSALPVTYSLAGSSIFTIDPVSGLLSVNQGVGSGSYTTQISASSAGGQTSATVTVVFICPNINPPPINPINSYYVTSGFCPAGSQIGSICSGLGGNGAIPYTGVLPLIRSAG</sequence>
<organism evidence="6 7">
    <name type="scientific">Ramazzottius varieornatus</name>
    <name type="common">Water bear</name>
    <name type="synonym">Tardigrade</name>
    <dbReference type="NCBI Taxonomy" id="947166"/>
    <lineage>
        <taxon>Eukaryota</taxon>
        <taxon>Metazoa</taxon>
        <taxon>Ecdysozoa</taxon>
        <taxon>Tardigrada</taxon>
        <taxon>Eutardigrada</taxon>
        <taxon>Parachela</taxon>
        <taxon>Hypsibioidea</taxon>
        <taxon>Ramazzottiidae</taxon>
        <taxon>Ramazzottius</taxon>
    </lineage>
</organism>
<evidence type="ECO:0000256" key="2">
    <source>
        <dbReference type="ARBA" id="ARBA00022989"/>
    </source>
</evidence>
<dbReference type="GO" id="GO:0005886">
    <property type="term" value="C:plasma membrane"/>
    <property type="evidence" value="ECO:0007669"/>
    <property type="project" value="UniProtKB-SubCell"/>
</dbReference>
<dbReference type="InterPro" id="IPR015919">
    <property type="entry name" value="Cadherin-like_sf"/>
</dbReference>
<reference evidence="6 7" key="1">
    <citation type="journal article" date="2016" name="Nat. Commun.">
        <title>Extremotolerant tardigrade genome and improved radiotolerance of human cultured cells by tardigrade-unique protein.</title>
        <authorList>
            <person name="Hashimoto T."/>
            <person name="Horikawa D.D."/>
            <person name="Saito Y."/>
            <person name="Kuwahara H."/>
            <person name="Kozuka-Hata H."/>
            <person name="Shin-I T."/>
            <person name="Minakuchi Y."/>
            <person name="Ohishi K."/>
            <person name="Motoyama A."/>
            <person name="Aizu T."/>
            <person name="Enomoto A."/>
            <person name="Kondo K."/>
            <person name="Tanaka S."/>
            <person name="Hara Y."/>
            <person name="Koshikawa S."/>
            <person name="Sagara H."/>
            <person name="Miura T."/>
            <person name="Yokobori S."/>
            <person name="Miyagawa K."/>
            <person name="Suzuki Y."/>
            <person name="Kubo T."/>
            <person name="Oyama M."/>
            <person name="Kohara Y."/>
            <person name="Fujiyama A."/>
            <person name="Arakawa K."/>
            <person name="Katayama T."/>
            <person name="Toyoda A."/>
            <person name="Kunieda T."/>
        </authorList>
    </citation>
    <scope>NUCLEOTIDE SEQUENCE [LARGE SCALE GENOMIC DNA]</scope>
    <source>
        <strain evidence="6 7">YOKOZUNA-1</strain>
    </source>
</reference>
<dbReference type="PANTHER" id="PTHR24026">
    <property type="entry name" value="FAT ATYPICAL CADHERIN-RELATED"/>
    <property type="match status" value="1"/>
</dbReference>
<dbReference type="STRING" id="947166.A0A1D1V4P8"/>
<keyword evidence="3" id="KW-0106">Calcium</keyword>
<evidence type="ECO:0000313" key="7">
    <source>
        <dbReference type="Proteomes" id="UP000186922"/>
    </source>
</evidence>